<gene>
    <name evidence="3" type="ORF">NYP18_00260</name>
</gene>
<proteinExistence type="predicted"/>
<dbReference type="Gene3D" id="2.40.128.580">
    <property type="entry name" value="GXWXG domain"/>
    <property type="match status" value="1"/>
</dbReference>
<dbReference type="Proteomes" id="UP001205965">
    <property type="component" value="Unassembled WGS sequence"/>
</dbReference>
<dbReference type="Pfam" id="PF14232">
    <property type="entry name" value="DUF4334"/>
    <property type="match status" value="1"/>
</dbReference>
<dbReference type="InterPro" id="IPR025951">
    <property type="entry name" value="GXWXG_dom"/>
</dbReference>
<evidence type="ECO:0000313" key="3">
    <source>
        <dbReference type="EMBL" id="MCS5478086.1"/>
    </source>
</evidence>
<keyword evidence="4" id="KW-1185">Reference proteome</keyword>
<reference evidence="3 4" key="1">
    <citation type="submission" date="2022-08" db="EMBL/GenBank/DDBJ databases">
        <title>YIM 101645 draft genome.</title>
        <authorList>
            <person name="Chen X."/>
        </authorList>
    </citation>
    <scope>NUCLEOTIDE SEQUENCE [LARGE SCALE GENOMIC DNA]</scope>
    <source>
        <strain evidence="3 4">YIM 101645</strain>
    </source>
</reference>
<accession>A0ABT2FS99</accession>
<evidence type="ECO:0000313" key="4">
    <source>
        <dbReference type="Proteomes" id="UP001205965"/>
    </source>
</evidence>
<dbReference type="Pfam" id="PF14231">
    <property type="entry name" value="GXWXG"/>
    <property type="match status" value="1"/>
</dbReference>
<dbReference type="RefSeq" id="WP_259426098.1">
    <property type="nucleotide sequence ID" value="NZ_JANWTC010000001.1"/>
</dbReference>
<protein>
    <submittedName>
        <fullName evidence="3">DUF4334 domain-containing protein</fullName>
    </submittedName>
</protein>
<comment type="caution">
    <text evidence="3">The sequence shown here is derived from an EMBL/GenBank/DDBJ whole genome shotgun (WGS) entry which is preliminary data.</text>
</comment>
<feature type="domain" description="GXWXG" evidence="1">
    <location>
        <begin position="20"/>
        <end position="75"/>
    </location>
</feature>
<name>A0ABT2FS99_9CORY</name>
<evidence type="ECO:0000259" key="2">
    <source>
        <dbReference type="Pfam" id="PF14232"/>
    </source>
</evidence>
<sequence length="180" mass="19694">MTAELITELERGVTQSRALEIFDSLAAVAVGEMSGRWTGSEVPTGNPLDGLLGAYGWHGKRFASAEKVDPLIFGRDGSLFAVNPALLPVGLALAFPRLARNPVVAAVARRVLPLLRTRRPRARLRVMEYRGAPTATMIYDAQPINDHFRRLDGDTLLGVMDLRGLAEPFFFLLRREGPAA</sequence>
<feature type="domain" description="DUF4334" evidence="2">
    <location>
        <begin position="120"/>
        <end position="175"/>
    </location>
</feature>
<dbReference type="InterPro" id="IPR025568">
    <property type="entry name" value="DUF4334"/>
</dbReference>
<evidence type="ECO:0000259" key="1">
    <source>
        <dbReference type="Pfam" id="PF14231"/>
    </source>
</evidence>
<dbReference type="EMBL" id="JANWTC010000001">
    <property type="protein sequence ID" value="MCS5478086.1"/>
    <property type="molecule type" value="Genomic_DNA"/>
</dbReference>
<organism evidence="3 4">
    <name type="scientific">Corynebacterium lemuris</name>
    <dbReference type="NCBI Taxonomy" id="1859292"/>
    <lineage>
        <taxon>Bacteria</taxon>
        <taxon>Bacillati</taxon>
        <taxon>Actinomycetota</taxon>
        <taxon>Actinomycetes</taxon>
        <taxon>Mycobacteriales</taxon>
        <taxon>Corynebacteriaceae</taxon>
        <taxon>Corynebacterium</taxon>
    </lineage>
</organism>